<proteinExistence type="inferred from homology"/>
<comment type="caution">
    <text evidence="14">The sequence shown here is derived from an EMBL/GenBank/DDBJ whole genome shotgun (WGS) entry which is preliminary data.</text>
</comment>
<accession>A0A9X4H3W6</accession>
<dbReference type="InterPro" id="IPR013221">
    <property type="entry name" value="Mur_ligase_cen"/>
</dbReference>
<dbReference type="PANTHER" id="PTHR11136">
    <property type="entry name" value="FOLYLPOLYGLUTAMATE SYNTHASE-RELATED"/>
    <property type="match status" value="1"/>
</dbReference>
<dbReference type="Gene3D" id="3.40.1190.10">
    <property type="entry name" value="Mur-like, catalytic domain"/>
    <property type="match status" value="1"/>
</dbReference>
<evidence type="ECO:0000256" key="7">
    <source>
        <dbReference type="ARBA" id="ARBA00022840"/>
    </source>
</evidence>
<reference evidence="14" key="1">
    <citation type="submission" date="2022-02" db="EMBL/GenBank/DDBJ databases">
        <authorList>
            <person name="Leng L."/>
        </authorList>
    </citation>
    <scope>NUCLEOTIDE SEQUENCE</scope>
    <source>
        <strain evidence="14">JI</strain>
    </source>
</reference>
<dbReference type="FunFam" id="3.40.1190.10:FF:000011">
    <property type="entry name" value="Folylpolyglutamate synthase/dihydrofolate synthase"/>
    <property type="match status" value="1"/>
</dbReference>
<keyword evidence="8" id="KW-0460">Magnesium</keyword>
<dbReference type="InterPro" id="IPR018109">
    <property type="entry name" value="Folylpolyglutamate_synth_CS"/>
</dbReference>
<dbReference type="RefSeq" id="WP_277443605.1">
    <property type="nucleotide sequence ID" value="NZ_JAKOAV010000012.1"/>
</dbReference>
<keyword evidence="7 11" id="KW-0067">ATP-binding</keyword>
<feature type="domain" description="Mur ligase C-terminal" evidence="12">
    <location>
        <begin position="304"/>
        <end position="423"/>
    </location>
</feature>
<dbReference type="EMBL" id="JAKOAV010000012">
    <property type="protein sequence ID" value="MDF9408298.1"/>
    <property type="molecule type" value="Genomic_DNA"/>
</dbReference>
<dbReference type="Pfam" id="PF08245">
    <property type="entry name" value="Mur_ligase_M"/>
    <property type="match status" value="1"/>
</dbReference>
<organism evidence="14 15">
    <name type="scientific">Pelotomaculum isophthalicicum JI</name>
    <dbReference type="NCBI Taxonomy" id="947010"/>
    <lineage>
        <taxon>Bacteria</taxon>
        <taxon>Bacillati</taxon>
        <taxon>Bacillota</taxon>
        <taxon>Clostridia</taxon>
        <taxon>Eubacteriales</taxon>
        <taxon>Desulfotomaculaceae</taxon>
        <taxon>Pelotomaculum</taxon>
    </lineage>
</organism>
<keyword evidence="5" id="KW-0479">Metal-binding</keyword>
<dbReference type="InterPro" id="IPR036615">
    <property type="entry name" value="Mur_ligase_C_dom_sf"/>
</dbReference>
<dbReference type="GO" id="GO:0008841">
    <property type="term" value="F:dihydrofolate synthase activity"/>
    <property type="evidence" value="ECO:0007669"/>
    <property type="project" value="TreeGrafter"/>
</dbReference>
<dbReference type="NCBIfam" id="TIGR01499">
    <property type="entry name" value="folC"/>
    <property type="match status" value="1"/>
</dbReference>
<dbReference type="EC" id="6.3.2.17" evidence="3"/>
<protein>
    <recommendedName>
        <fullName evidence="3">tetrahydrofolate synthase</fullName>
        <ecNumber evidence="3">6.3.2.17</ecNumber>
    </recommendedName>
    <alternativeName>
        <fullName evidence="9">Tetrahydrofolylpolyglutamate synthase</fullName>
    </alternativeName>
</protein>
<feature type="domain" description="Mur ligase central" evidence="13">
    <location>
        <begin position="51"/>
        <end position="277"/>
    </location>
</feature>
<dbReference type="PROSITE" id="PS01012">
    <property type="entry name" value="FOLYLPOLYGLU_SYNT_2"/>
    <property type="match status" value="1"/>
</dbReference>
<evidence type="ECO:0000256" key="11">
    <source>
        <dbReference type="PIRNR" id="PIRNR001563"/>
    </source>
</evidence>
<dbReference type="Gene3D" id="3.90.190.20">
    <property type="entry name" value="Mur ligase, C-terminal domain"/>
    <property type="match status" value="1"/>
</dbReference>
<dbReference type="AlphaFoldDB" id="A0A9X4H3W6"/>
<dbReference type="Proteomes" id="UP001154312">
    <property type="component" value="Unassembled WGS sequence"/>
</dbReference>
<comment type="cofactor">
    <cofactor evidence="1">
        <name>Mg(2+)</name>
        <dbReference type="ChEBI" id="CHEBI:18420"/>
    </cofactor>
</comment>
<comment type="similarity">
    <text evidence="2 11">Belongs to the folylpolyglutamate synthase family.</text>
</comment>
<evidence type="ECO:0000256" key="2">
    <source>
        <dbReference type="ARBA" id="ARBA00008276"/>
    </source>
</evidence>
<dbReference type="SUPFAM" id="SSF53244">
    <property type="entry name" value="MurD-like peptide ligases, peptide-binding domain"/>
    <property type="match status" value="1"/>
</dbReference>
<dbReference type="InterPro" id="IPR004101">
    <property type="entry name" value="Mur_ligase_C"/>
</dbReference>
<dbReference type="PANTHER" id="PTHR11136:SF0">
    <property type="entry name" value="DIHYDROFOLATE SYNTHETASE-RELATED"/>
    <property type="match status" value="1"/>
</dbReference>
<dbReference type="GO" id="GO:0005524">
    <property type="term" value="F:ATP binding"/>
    <property type="evidence" value="ECO:0007669"/>
    <property type="project" value="UniProtKB-KW"/>
</dbReference>
<evidence type="ECO:0000256" key="8">
    <source>
        <dbReference type="ARBA" id="ARBA00022842"/>
    </source>
</evidence>
<gene>
    <name evidence="14" type="ORF">L7E55_08005</name>
</gene>
<evidence type="ECO:0000256" key="10">
    <source>
        <dbReference type="ARBA" id="ARBA00047493"/>
    </source>
</evidence>
<dbReference type="PIRSF" id="PIRSF001563">
    <property type="entry name" value="Folylpolyglu_synth"/>
    <property type="match status" value="1"/>
</dbReference>
<keyword evidence="4 11" id="KW-0436">Ligase</keyword>
<evidence type="ECO:0000256" key="1">
    <source>
        <dbReference type="ARBA" id="ARBA00001946"/>
    </source>
</evidence>
<dbReference type="InterPro" id="IPR036565">
    <property type="entry name" value="Mur-like_cat_sf"/>
</dbReference>
<evidence type="ECO:0000259" key="12">
    <source>
        <dbReference type="Pfam" id="PF02875"/>
    </source>
</evidence>
<sequence length="435" mass="47939">MRRRRIILDYKEALEYLANLTKFGVNFGLGRVEELLNRLGNPHKSLKIAHIGGTNGKGSTTAMLANILQSAGYRVGTFTSPHLHSYCERFRINGKKIGESRIAGLIAELQPHLEAMVSEGFEHPTEFEVSTALAFQYFYREKVDFLVLEVGMGGAVDSTNVITPVLSVITNVSIDHTDYLGKSIREIAGVKSGIIKPGVPTVTAAAGEALAVLSETCRERGSPLTLAGRDITWKHQSTSLAGQQFSVQGRRYLYENLWLPLIGRHQQINAVCAIAAVEILIDQGLTVNDRNVRDGLAATCWPARLEIMRREPYVLIDGAHNFAGARSLRQALEDYFPDKKVVLVIGMLEDKERAKVVSELAPAARAVVVTRPDNPRAGNWREMAVEARRFTPDVYLAEEIEGALNKALSIAGPDELICVTGSFYMVAEVRELLLK</sequence>
<evidence type="ECO:0000256" key="4">
    <source>
        <dbReference type="ARBA" id="ARBA00022598"/>
    </source>
</evidence>
<dbReference type="SUPFAM" id="SSF53623">
    <property type="entry name" value="MurD-like peptide ligases, catalytic domain"/>
    <property type="match status" value="1"/>
</dbReference>
<dbReference type="GO" id="GO:0005737">
    <property type="term" value="C:cytoplasm"/>
    <property type="evidence" value="ECO:0007669"/>
    <property type="project" value="TreeGrafter"/>
</dbReference>
<name>A0A9X4H3W6_9FIRM</name>
<evidence type="ECO:0000256" key="5">
    <source>
        <dbReference type="ARBA" id="ARBA00022723"/>
    </source>
</evidence>
<evidence type="ECO:0000256" key="6">
    <source>
        <dbReference type="ARBA" id="ARBA00022741"/>
    </source>
</evidence>
<dbReference type="Pfam" id="PF02875">
    <property type="entry name" value="Mur_ligase_C"/>
    <property type="match status" value="1"/>
</dbReference>
<keyword evidence="6 11" id="KW-0547">Nucleotide-binding</keyword>
<evidence type="ECO:0000313" key="14">
    <source>
        <dbReference type="EMBL" id="MDF9408298.1"/>
    </source>
</evidence>
<evidence type="ECO:0000313" key="15">
    <source>
        <dbReference type="Proteomes" id="UP001154312"/>
    </source>
</evidence>
<evidence type="ECO:0000256" key="9">
    <source>
        <dbReference type="ARBA" id="ARBA00030592"/>
    </source>
</evidence>
<dbReference type="InterPro" id="IPR001645">
    <property type="entry name" value="Folylpolyglutamate_synth"/>
</dbReference>
<comment type="catalytic activity">
    <reaction evidence="10">
        <text>(6S)-5,6,7,8-tetrahydrofolyl-(gamma-L-Glu)(n) + L-glutamate + ATP = (6S)-5,6,7,8-tetrahydrofolyl-(gamma-L-Glu)(n+1) + ADP + phosphate + H(+)</text>
        <dbReference type="Rhea" id="RHEA:10580"/>
        <dbReference type="Rhea" id="RHEA-COMP:14738"/>
        <dbReference type="Rhea" id="RHEA-COMP:14740"/>
        <dbReference type="ChEBI" id="CHEBI:15378"/>
        <dbReference type="ChEBI" id="CHEBI:29985"/>
        <dbReference type="ChEBI" id="CHEBI:30616"/>
        <dbReference type="ChEBI" id="CHEBI:43474"/>
        <dbReference type="ChEBI" id="CHEBI:141005"/>
        <dbReference type="ChEBI" id="CHEBI:456216"/>
        <dbReference type="EC" id="6.3.2.17"/>
    </reaction>
</comment>
<evidence type="ECO:0000256" key="3">
    <source>
        <dbReference type="ARBA" id="ARBA00013025"/>
    </source>
</evidence>
<evidence type="ECO:0000259" key="13">
    <source>
        <dbReference type="Pfam" id="PF08245"/>
    </source>
</evidence>
<dbReference type="GO" id="GO:0046872">
    <property type="term" value="F:metal ion binding"/>
    <property type="evidence" value="ECO:0007669"/>
    <property type="project" value="UniProtKB-KW"/>
</dbReference>
<keyword evidence="15" id="KW-1185">Reference proteome</keyword>
<dbReference type="GO" id="GO:0004326">
    <property type="term" value="F:tetrahydrofolylpolyglutamate synthase activity"/>
    <property type="evidence" value="ECO:0007669"/>
    <property type="project" value="UniProtKB-EC"/>
</dbReference>